<evidence type="ECO:0000313" key="2">
    <source>
        <dbReference type="Proteomes" id="UP001626550"/>
    </source>
</evidence>
<comment type="caution">
    <text evidence="1">The sequence shown here is derived from an EMBL/GenBank/DDBJ whole genome shotgun (WGS) entry which is preliminary data.</text>
</comment>
<accession>A0ABD2Q6B8</accession>
<reference evidence="1 2" key="1">
    <citation type="submission" date="2024-11" db="EMBL/GenBank/DDBJ databases">
        <title>Adaptive evolution of stress response genes in parasites aligns with host niche diversity.</title>
        <authorList>
            <person name="Hahn C."/>
            <person name="Resl P."/>
        </authorList>
    </citation>
    <scope>NUCLEOTIDE SEQUENCE [LARGE SCALE GENOMIC DNA]</scope>
    <source>
        <strain evidence="1">EGGRZ-B1_66</strain>
        <tissue evidence="1">Body</tissue>
    </source>
</reference>
<evidence type="ECO:0000313" key="1">
    <source>
        <dbReference type="EMBL" id="KAL3315114.1"/>
    </source>
</evidence>
<dbReference type="Proteomes" id="UP001626550">
    <property type="component" value="Unassembled WGS sequence"/>
</dbReference>
<name>A0ABD2Q6B8_9PLAT</name>
<gene>
    <name evidence="1" type="ORF">Ciccas_006255</name>
</gene>
<dbReference type="EMBL" id="JBJKFK010000822">
    <property type="protein sequence ID" value="KAL3315114.1"/>
    <property type="molecule type" value="Genomic_DNA"/>
</dbReference>
<protein>
    <submittedName>
        <fullName evidence="1">Uncharacterized protein</fullName>
    </submittedName>
</protein>
<proteinExistence type="predicted"/>
<organism evidence="1 2">
    <name type="scientific">Cichlidogyrus casuarinus</name>
    <dbReference type="NCBI Taxonomy" id="1844966"/>
    <lineage>
        <taxon>Eukaryota</taxon>
        <taxon>Metazoa</taxon>
        <taxon>Spiralia</taxon>
        <taxon>Lophotrochozoa</taxon>
        <taxon>Platyhelminthes</taxon>
        <taxon>Monogenea</taxon>
        <taxon>Monopisthocotylea</taxon>
        <taxon>Dactylogyridea</taxon>
        <taxon>Ancyrocephalidae</taxon>
        <taxon>Cichlidogyrus</taxon>
    </lineage>
</organism>
<dbReference type="AlphaFoldDB" id="A0ABD2Q6B8"/>
<keyword evidence="2" id="KW-1185">Reference proteome</keyword>
<sequence length="118" mass="13872">MEVEFNELSIEIESDPRREEADLARHLAGIPIHEGTVYPDDAARYDPTDGFELYTCEEVAFSDVIEQQESESMALLDELEKLKKQKFILQCQEEALKRIEHTKPLSHWHENKHYRIET</sequence>